<evidence type="ECO:0000256" key="8">
    <source>
        <dbReference type="ARBA" id="ARBA00022771"/>
    </source>
</evidence>
<evidence type="ECO:0000256" key="11">
    <source>
        <dbReference type="ARBA" id="ARBA00022881"/>
    </source>
</evidence>
<evidence type="ECO:0000313" key="20">
    <source>
        <dbReference type="Proteomes" id="UP000676506"/>
    </source>
</evidence>
<dbReference type="Gene3D" id="3.30.190.20">
    <property type="match status" value="1"/>
</dbReference>
<feature type="domain" description="UvrA interaction" evidence="18">
    <location>
        <begin position="208"/>
        <end position="280"/>
    </location>
</feature>
<keyword evidence="20" id="KW-1185">Reference proteome</keyword>
<keyword evidence="13" id="KW-0234">DNA repair</keyword>
<evidence type="ECO:0000256" key="9">
    <source>
        <dbReference type="ARBA" id="ARBA00022833"/>
    </source>
</evidence>
<keyword evidence="10" id="KW-0067">ATP-binding</keyword>
<dbReference type="SUPFAM" id="SSF52540">
    <property type="entry name" value="P-loop containing nucleoside triphosphate hydrolases"/>
    <property type="match status" value="2"/>
</dbReference>
<evidence type="ECO:0000256" key="1">
    <source>
        <dbReference type="ARBA" id="ARBA00004496"/>
    </source>
</evidence>
<evidence type="ECO:0000256" key="7">
    <source>
        <dbReference type="ARBA" id="ARBA00022769"/>
    </source>
</evidence>
<evidence type="ECO:0000256" key="4">
    <source>
        <dbReference type="ARBA" id="ARBA00022737"/>
    </source>
</evidence>
<dbReference type="InterPro" id="IPR004602">
    <property type="entry name" value="UvrA"/>
</dbReference>
<evidence type="ECO:0000256" key="12">
    <source>
        <dbReference type="ARBA" id="ARBA00023125"/>
    </source>
</evidence>
<evidence type="ECO:0000256" key="16">
    <source>
        <dbReference type="ARBA" id="ARBA00042156"/>
    </source>
</evidence>
<dbReference type="Pfam" id="PF17760">
    <property type="entry name" value="UvrA_inter"/>
    <property type="match status" value="1"/>
</dbReference>
<dbReference type="PANTHER" id="PTHR43152">
    <property type="entry name" value="UVRABC SYSTEM PROTEIN A"/>
    <property type="match status" value="1"/>
</dbReference>
<proteinExistence type="inferred from homology"/>
<dbReference type="Proteomes" id="UP000676506">
    <property type="component" value="Chromosome 1"/>
</dbReference>
<sequence length="965" mass="104441">MPDAATPLAPTSPIQPTVAEPSITAEEPLVVRGARVHNLKNITVAIPYEKLTVITGVSGSGKSSLAFDTLYAEGYRRYVESLSAYARQFLERLPKPDVDEISGICPSIAVQQKNQTRQPRSTVATQTEIYDYLRLLYARAGEVYCLRCGGRVRRDTPQSVCEDVLRLPEGARFYVSFPLHAPTNDAPPTAKAKRLSKKQVADTRLQTTAHLMSLLQRGFRRLLVNGQPLELNTPDDFPNLTLDGVEVIVDRLVVRPDVASRLADSVEMAFREGHGDMGIHVVSPDPIVLRYGEAFACKACQLAYPIPEPSLFSFNNPYGACPTCQGFGSTIGMDLAKVIPDAARSLAEGAVDAFEKPQLTWAKQELLAACQRHGIPWQTPFRNLTAEQKRLVIEGEPRGEWGGIRGVFDWLETKKYKLHARVLLARYRGYTTCPDCGGSRLRREARAVQLGGRDLPSVTQGSIREALAWFTALPKRLTQEAQAIASPLLDEITSRLRFLSDVGLDYLTLDRMASTLSGGEAQRIQLATHLGSAMTGALYVLDEPSVGLHPRDTARLVASLEQLRDSGNTVVVVEHDEATIRAADYIVDIGPGAGEQGGTVVFQGAYPDLLQDRHSLTAAYLRGDERIPIPTQRRSWQRAIQVRGAAVHNLKHIDVTIPLDVLTCVTGVSGSGKSTLIHAVLCPALGSPEAAAAVCASLAGSAHISGTIVVDQSPIGRSSRSNPATYLKAYDAIREVFAQTPEARRAGLSAGHFSFNVPGGRCETCQGAGAVTIEMQFLADVELPCETCNGLRFTPEVLAVHFRGKTIHDVLQMTVREALAHFDGIRKVTERLRVLDDVGLGYLRLGQPATTLSGGEAQRLKLAAHLSEGAGPGTLFVFDEPTTGLHFADVAVLLRVFDRLLAAGASLVVIEHNLDVIKTADWVIDLGPEGGESGGEVVAVGTPEMIAAVEASHTGRFLRTTLSRP</sequence>
<keyword evidence="4" id="KW-0677">Repeat</keyword>
<dbReference type="Gene3D" id="1.10.8.280">
    <property type="entry name" value="ABC transporter ATPase domain-like"/>
    <property type="match status" value="1"/>
</dbReference>
<dbReference type="RefSeq" id="WP_211428224.1">
    <property type="nucleotide sequence ID" value="NZ_CP072648.1"/>
</dbReference>
<evidence type="ECO:0000256" key="15">
    <source>
        <dbReference type="ARBA" id="ARBA00039316"/>
    </source>
</evidence>
<dbReference type="InterPro" id="IPR041552">
    <property type="entry name" value="UvrA_DNA-bd"/>
</dbReference>
<evidence type="ECO:0000256" key="5">
    <source>
        <dbReference type="ARBA" id="ARBA00022741"/>
    </source>
</evidence>
<evidence type="ECO:0000259" key="18">
    <source>
        <dbReference type="Pfam" id="PF17760"/>
    </source>
</evidence>
<dbReference type="NCBIfam" id="TIGR00630">
    <property type="entry name" value="uvra"/>
    <property type="match status" value="1"/>
</dbReference>
<name>A0ABX8B5T5_9BACT</name>
<evidence type="ECO:0000256" key="10">
    <source>
        <dbReference type="ARBA" id="ARBA00022840"/>
    </source>
</evidence>
<protein>
    <recommendedName>
        <fullName evidence="15">UvrABC system protein A</fullName>
    </recommendedName>
    <alternativeName>
        <fullName evidence="16">Excinuclease ABC subunit A</fullName>
    </alternativeName>
</protein>
<keyword evidence="7" id="KW-0228">DNA excision</keyword>
<dbReference type="InterPro" id="IPR041102">
    <property type="entry name" value="UvrA_inter"/>
</dbReference>
<keyword evidence="9" id="KW-0862">Zinc</keyword>
<accession>A0ABX8B5T5</accession>
<gene>
    <name evidence="19" type="primary">uvrA</name>
    <name evidence="19" type="ORF">J8C06_08190</name>
</gene>
<comment type="similarity">
    <text evidence="14">Belongs to the ABC transporter superfamily. UvrA family.</text>
</comment>
<organism evidence="19 20">
    <name type="scientific">Chloracidobacterium validum</name>
    <dbReference type="NCBI Taxonomy" id="2821543"/>
    <lineage>
        <taxon>Bacteria</taxon>
        <taxon>Pseudomonadati</taxon>
        <taxon>Acidobacteriota</taxon>
        <taxon>Terriglobia</taxon>
        <taxon>Terriglobales</taxon>
        <taxon>Acidobacteriaceae</taxon>
        <taxon>Chloracidobacterium</taxon>
    </lineage>
</organism>
<keyword evidence="5" id="KW-0547">Nucleotide-binding</keyword>
<feature type="domain" description="UvrA DNA-binding" evidence="17">
    <location>
        <begin position="334"/>
        <end position="397"/>
    </location>
</feature>
<evidence type="ECO:0000256" key="6">
    <source>
        <dbReference type="ARBA" id="ARBA00022763"/>
    </source>
</evidence>
<keyword evidence="12" id="KW-0238">DNA-binding</keyword>
<dbReference type="Pfam" id="PF17755">
    <property type="entry name" value="UvrA_DNA-bind"/>
    <property type="match status" value="1"/>
</dbReference>
<evidence type="ECO:0000256" key="2">
    <source>
        <dbReference type="ARBA" id="ARBA00022490"/>
    </source>
</evidence>
<keyword evidence="8" id="KW-0863">Zinc-finger</keyword>
<reference evidence="19 20" key="1">
    <citation type="submission" date="2021-03" db="EMBL/GenBank/DDBJ databases">
        <title>Genomic and phenotypic characterization of Chloracidobacterium isolates provides evidence for multiple species.</title>
        <authorList>
            <person name="Saini M.K."/>
            <person name="Costas A.M.G."/>
            <person name="Tank M."/>
            <person name="Bryant D.A."/>
        </authorList>
    </citation>
    <scope>NUCLEOTIDE SEQUENCE [LARGE SCALE GENOMIC DNA]</scope>
    <source>
        <strain evidence="19 20">BV2-C</strain>
    </source>
</reference>
<dbReference type="InterPro" id="IPR027417">
    <property type="entry name" value="P-loop_NTPase"/>
</dbReference>
<dbReference type="Gene3D" id="1.20.1580.10">
    <property type="entry name" value="ABC transporter ATPase like domain"/>
    <property type="match status" value="4"/>
</dbReference>
<dbReference type="EMBL" id="CP072648">
    <property type="protein sequence ID" value="QUW02334.1"/>
    <property type="molecule type" value="Genomic_DNA"/>
</dbReference>
<keyword evidence="3" id="KW-0479">Metal-binding</keyword>
<keyword evidence="2" id="KW-0963">Cytoplasm</keyword>
<evidence type="ECO:0000313" key="19">
    <source>
        <dbReference type="EMBL" id="QUW02334.1"/>
    </source>
</evidence>
<keyword evidence="6" id="KW-0227">DNA damage</keyword>
<evidence type="ECO:0000256" key="14">
    <source>
        <dbReference type="ARBA" id="ARBA00038000"/>
    </source>
</evidence>
<dbReference type="PANTHER" id="PTHR43152:SF3">
    <property type="entry name" value="UVRABC SYSTEM PROTEIN A"/>
    <property type="match status" value="1"/>
</dbReference>
<keyword evidence="11" id="KW-0267">Excision nuclease</keyword>
<comment type="subcellular location">
    <subcellularLocation>
        <location evidence="1">Cytoplasm</location>
    </subcellularLocation>
</comment>
<dbReference type="Gene3D" id="3.40.50.300">
    <property type="entry name" value="P-loop containing nucleotide triphosphate hydrolases"/>
    <property type="match status" value="3"/>
</dbReference>
<evidence type="ECO:0000256" key="13">
    <source>
        <dbReference type="ARBA" id="ARBA00023204"/>
    </source>
</evidence>
<evidence type="ECO:0000256" key="3">
    <source>
        <dbReference type="ARBA" id="ARBA00022723"/>
    </source>
</evidence>
<evidence type="ECO:0000259" key="17">
    <source>
        <dbReference type="Pfam" id="PF17755"/>
    </source>
</evidence>